<gene>
    <name evidence="1" type="ORF">CQW23_12882</name>
</gene>
<evidence type="ECO:0000313" key="1">
    <source>
        <dbReference type="EMBL" id="PHT48674.1"/>
    </source>
</evidence>
<dbReference type="AlphaFoldDB" id="A0A2G2WTV7"/>
<dbReference type="Proteomes" id="UP000224567">
    <property type="component" value="Unassembled WGS sequence"/>
</dbReference>
<proteinExistence type="predicted"/>
<reference evidence="1 2" key="1">
    <citation type="journal article" date="2017" name="Genome Biol.">
        <title>New reference genome sequences of hot pepper reveal the massive evolution of plant disease-resistance genes by retroduplication.</title>
        <authorList>
            <person name="Kim S."/>
            <person name="Park J."/>
            <person name="Yeom S.I."/>
            <person name="Kim Y.M."/>
            <person name="Seo E."/>
            <person name="Kim K.T."/>
            <person name="Kim M.S."/>
            <person name="Lee J.M."/>
            <person name="Cheong K."/>
            <person name="Shin H.S."/>
            <person name="Kim S.B."/>
            <person name="Han K."/>
            <person name="Lee J."/>
            <person name="Park M."/>
            <person name="Lee H.A."/>
            <person name="Lee H.Y."/>
            <person name="Lee Y."/>
            <person name="Oh S."/>
            <person name="Lee J.H."/>
            <person name="Choi E."/>
            <person name="Choi E."/>
            <person name="Lee S.E."/>
            <person name="Jeon J."/>
            <person name="Kim H."/>
            <person name="Choi G."/>
            <person name="Song H."/>
            <person name="Lee J."/>
            <person name="Lee S.C."/>
            <person name="Kwon J.K."/>
            <person name="Lee H.Y."/>
            <person name="Koo N."/>
            <person name="Hong Y."/>
            <person name="Kim R.W."/>
            <person name="Kang W.H."/>
            <person name="Huh J.H."/>
            <person name="Kang B.C."/>
            <person name="Yang T.J."/>
            <person name="Lee Y.H."/>
            <person name="Bennetzen J.L."/>
            <person name="Choi D."/>
        </authorList>
    </citation>
    <scope>NUCLEOTIDE SEQUENCE [LARGE SCALE GENOMIC DNA]</scope>
    <source>
        <strain evidence="2">cv. PBC81</strain>
    </source>
</reference>
<accession>A0A2G2WTV7</accession>
<dbReference type="PANTHER" id="PTHR36264">
    <property type="entry name" value="SET DOMAIN-CONTAINING PROTEIN"/>
    <property type="match status" value="1"/>
</dbReference>
<evidence type="ECO:0000313" key="2">
    <source>
        <dbReference type="Proteomes" id="UP000224567"/>
    </source>
</evidence>
<organism evidence="1 2">
    <name type="scientific">Capsicum baccatum</name>
    <name type="common">Peruvian pepper</name>
    <dbReference type="NCBI Taxonomy" id="33114"/>
    <lineage>
        <taxon>Eukaryota</taxon>
        <taxon>Viridiplantae</taxon>
        <taxon>Streptophyta</taxon>
        <taxon>Embryophyta</taxon>
        <taxon>Tracheophyta</taxon>
        <taxon>Spermatophyta</taxon>
        <taxon>Magnoliopsida</taxon>
        <taxon>eudicotyledons</taxon>
        <taxon>Gunneridae</taxon>
        <taxon>Pentapetalae</taxon>
        <taxon>asterids</taxon>
        <taxon>lamiids</taxon>
        <taxon>Solanales</taxon>
        <taxon>Solanaceae</taxon>
        <taxon>Solanoideae</taxon>
        <taxon>Capsiceae</taxon>
        <taxon>Capsicum</taxon>
    </lineage>
</organism>
<protein>
    <recommendedName>
        <fullName evidence="3">TF-B3 domain-containing protein</fullName>
    </recommendedName>
</protein>
<name>A0A2G2WTV7_CAPBA</name>
<keyword evidence="2" id="KW-1185">Reference proteome</keyword>
<reference evidence="2" key="2">
    <citation type="journal article" date="2017" name="J. Anim. Genet.">
        <title>Multiple reference genome sequences of hot pepper reveal the massive evolution of plant disease resistance genes by retroduplication.</title>
        <authorList>
            <person name="Kim S."/>
            <person name="Park J."/>
            <person name="Yeom S.-I."/>
            <person name="Kim Y.-M."/>
            <person name="Seo E."/>
            <person name="Kim K.-T."/>
            <person name="Kim M.-S."/>
            <person name="Lee J.M."/>
            <person name="Cheong K."/>
            <person name="Shin H.-S."/>
            <person name="Kim S.-B."/>
            <person name="Han K."/>
            <person name="Lee J."/>
            <person name="Park M."/>
            <person name="Lee H.-A."/>
            <person name="Lee H.-Y."/>
            <person name="Lee Y."/>
            <person name="Oh S."/>
            <person name="Lee J.H."/>
            <person name="Choi E."/>
            <person name="Choi E."/>
            <person name="Lee S.E."/>
            <person name="Jeon J."/>
            <person name="Kim H."/>
            <person name="Choi G."/>
            <person name="Song H."/>
            <person name="Lee J."/>
            <person name="Lee S.-C."/>
            <person name="Kwon J.-K."/>
            <person name="Lee H.-Y."/>
            <person name="Koo N."/>
            <person name="Hong Y."/>
            <person name="Kim R.W."/>
            <person name="Kang W.-H."/>
            <person name="Huh J.H."/>
            <person name="Kang B.-C."/>
            <person name="Yang T.-J."/>
            <person name="Lee Y.-H."/>
            <person name="Bennetzen J.L."/>
            <person name="Choi D."/>
        </authorList>
    </citation>
    <scope>NUCLEOTIDE SEQUENCE [LARGE SCALE GENOMIC DNA]</scope>
    <source>
        <strain evidence="2">cv. PBC81</strain>
    </source>
</reference>
<dbReference type="OrthoDB" id="1915967at2759"/>
<sequence length="134" mass="15787">MDNFIPSKIEEVQMNVDNRWTITKIVTDFEKSVKILVLSFHDMKSQIFKHWMKGMVKLVKKGNKQEVELVDVTDEVNSKNHRAFIQMMEPSKDYTIACKNLFANDELRVGDEIGLYWDMRSNNLKFKIIKKGPF</sequence>
<dbReference type="EMBL" id="MLFT02000005">
    <property type="protein sequence ID" value="PHT48674.1"/>
    <property type="molecule type" value="Genomic_DNA"/>
</dbReference>
<dbReference type="PANTHER" id="PTHR36264:SF5">
    <property type="entry name" value="SET DOMAIN-CONTAINING PROTEIN"/>
    <property type="match status" value="1"/>
</dbReference>
<comment type="caution">
    <text evidence="1">The sequence shown here is derived from an EMBL/GenBank/DDBJ whole genome shotgun (WGS) entry which is preliminary data.</text>
</comment>
<evidence type="ECO:0008006" key="3">
    <source>
        <dbReference type="Google" id="ProtNLM"/>
    </source>
</evidence>